<dbReference type="EMBL" id="CM000126">
    <property type="protein sequence ID" value="EAY77281.1"/>
    <property type="molecule type" value="Genomic_DNA"/>
</dbReference>
<dbReference type="Gramene" id="BGIOSGA005197-TA">
    <property type="protein sequence ID" value="BGIOSGA005197-PA"/>
    <property type="gene ID" value="BGIOSGA005197"/>
</dbReference>
<keyword evidence="3" id="KW-1185">Reference proteome</keyword>
<protein>
    <submittedName>
        <fullName evidence="2">Uncharacterized protein</fullName>
    </submittedName>
</protein>
<name>A2WZ85_ORYSI</name>
<reference evidence="2 3" key="1">
    <citation type="journal article" date="2005" name="PLoS Biol.">
        <title>The genomes of Oryza sativa: a history of duplications.</title>
        <authorList>
            <person name="Yu J."/>
            <person name="Wang J."/>
            <person name="Lin W."/>
            <person name="Li S."/>
            <person name="Li H."/>
            <person name="Zhou J."/>
            <person name="Ni P."/>
            <person name="Dong W."/>
            <person name="Hu S."/>
            <person name="Zeng C."/>
            <person name="Zhang J."/>
            <person name="Zhang Y."/>
            <person name="Li R."/>
            <person name="Xu Z."/>
            <person name="Li S."/>
            <person name="Li X."/>
            <person name="Zheng H."/>
            <person name="Cong L."/>
            <person name="Lin L."/>
            <person name="Yin J."/>
            <person name="Geng J."/>
            <person name="Li G."/>
            <person name="Shi J."/>
            <person name="Liu J."/>
            <person name="Lv H."/>
            <person name="Li J."/>
            <person name="Wang J."/>
            <person name="Deng Y."/>
            <person name="Ran L."/>
            <person name="Shi X."/>
            <person name="Wang X."/>
            <person name="Wu Q."/>
            <person name="Li C."/>
            <person name="Ren X."/>
            <person name="Wang J."/>
            <person name="Wang X."/>
            <person name="Li D."/>
            <person name="Liu D."/>
            <person name="Zhang X."/>
            <person name="Ji Z."/>
            <person name="Zhao W."/>
            <person name="Sun Y."/>
            <person name="Zhang Z."/>
            <person name="Bao J."/>
            <person name="Han Y."/>
            <person name="Dong L."/>
            <person name="Ji J."/>
            <person name="Chen P."/>
            <person name="Wu S."/>
            <person name="Liu J."/>
            <person name="Xiao Y."/>
            <person name="Bu D."/>
            <person name="Tan J."/>
            <person name="Yang L."/>
            <person name="Ye C."/>
            <person name="Zhang J."/>
            <person name="Xu J."/>
            <person name="Zhou Y."/>
            <person name="Yu Y."/>
            <person name="Zhang B."/>
            <person name="Zhuang S."/>
            <person name="Wei H."/>
            <person name="Liu B."/>
            <person name="Lei M."/>
            <person name="Yu H."/>
            <person name="Li Y."/>
            <person name="Xu H."/>
            <person name="Wei S."/>
            <person name="He X."/>
            <person name="Fang L."/>
            <person name="Zhang Z."/>
            <person name="Zhang Y."/>
            <person name="Huang X."/>
            <person name="Su Z."/>
            <person name="Tong W."/>
            <person name="Li J."/>
            <person name="Tong Z."/>
            <person name="Li S."/>
            <person name="Ye J."/>
            <person name="Wang L."/>
            <person name="Fang L."/>
            <person name="Lei T."/>
            <person name="Chen C."/>
            <person name="Chen H."/>
            <person name="Xu Z."/>
            <person name="Li H."/>
            <person name="Huang H."/>
            <person name="Zhang F."/>
            <person name="Xu H."/>
            <person name="Li N."/>
            <person name="Zhao C."/>
            <person name="Li S."/>
            <person name="Dong L."/>
            <person name="Huang Y."/>
            <person name="Li L."/>
            <person name="Xi Y."/>
            <person name="Qi Q."/>
            <person name="Li W."/>
            <person name="Zhang B."/>
            <person name="Hu W."/>
            <person name="Zhang Y."/>
            <person name="Tian X."/>
            <person name="Jiao Y."/>
            <person name="Liang X."/>
            <person name="Jin J."/>
            <person name="Gao L."/>
            <person name="Zheng W."/>
            <person name="Hao B."/>
            <person name="Liu S."/>
            <person name="Wang W."/>
            <person name="Yuan L."/>
            <person name="Cao M."/>
            <person name="McDermott J."/>
            <person name="Samudrala R."/>
            <person name="Wang J."/>
            <person name="Wong G.K."/>
            <person name="Yang H."/>
        </authorList>
    </citation>
    <scope>NUCLEOTIDE SEQUENCE [LARGE SCALE GENOMIC DNA]</scope>
    <source>
        <strain evidence="3">cv. 93-11</strain>
    </source>
</reference>
<evidence type="ECO:0000256" key="1">
    <source>
        <dbReference type="SAM" id="MobiDB-lite"/>
    </source>
</evidence>
<evidence type="ECO:0000313" key="3">
    <source>
        <dbReference type="Proteomes" id="UP000007015"/>
    </source>
</evidence>
<dbReference type="AlphaFoldDB" id="A2WZ85"/>
<feature type="region of interest" description="Disordered" evidence="1">
    <location>
        <begin position="1"/>
        <end position="106"/>
    </location>
</feature>
<feature type="compositionally biased region" description="Low complexity" evidence="1">
    <location>
        <begin position="65"/>
        <end position="74"/>
    </location>
</feature>
<accession>A2WZ85</accession>
<feature type="compositionally biased region" description="Gly residues" evidence="1">
    <location>
        <begin position="1"/>
        <end position="10"/>
    </location>
</feature>
<feature type="compositionally biased region" description="Pro residues" evidence="1">
    <location>
        <begin position="97"/>
        <end position="106"/>
    </location>
</feature>
<feature type="compositionally biased region" description="Gly residues" evidence="1">
    <location>
        <begin position="23"/>
        <end position="38"/>
    </location>
</feature>
<organism evidence="2 3">
    <name type="scientific">Oryza sativa subsp. indica</name>
    <name type="common">Rice</name>
    <dbReference type="NCBI Taxonomy" id="39946"/>
    <lineage>
        <taxon>Eukaryota</taxon>
        <taxon>Viridiplantae</taxon>
        <taxon>Streptophyta</taxon>
        <taxon>Embryophyta</taxon>
        <taxon>Tracheophyta</taxon>
        <taxon>Spermatophyta</taxon>
        <taxon>Magnoliopsida</taxon>
        <taxon>Liliopsida</taxon>
        <taxon>Poales</taxon>
        <taxon>Poaceae</taxon>
        <taxon>BOP clade</taxon>
        <taxon>Oryzoideae</taxon>
        <taxon>Oryzeae</taxon>
        <taxon>Oryzinae</taxon>
        <taxon>Oryza</taxon>
        <taxon>Oryza sativa</taxon>
    </lineage>
</organism>
<feature type="compositionally biased region" description="Polar residues" evidence="1">
    <location>
        <begin position="54"/>
        <end position="64"/>
    </location>
</feature>
<gene>
    <name evidence="2" type="ORF">OsI_05256</name>
</gene>
<dbReference type="HOGENOM" id="CLU_2227614_0_0_1"/>
<proteinExistence type="predicted"/>
<sequence length="106" mass="10742">MGGEHVGGARAGWDEAGEEEASGWGGPCDGSDGAGAGVVGNHANRRHVQMCSRPLSQSSNCMNASPTVLPLTTLPRPPPSSPSPALLPQRGHDVALSPPPLDEARG</sequence>
<evidence type="ECO:0000313" key="2">
    <source>
        <dbReference type="EMBL" id="EAY77281.1"/>
    </source>
</evidence>
<dbReference type="Proteomes" id="UP000007015">
    <property type="component" value="Chromosome 1"/>
</dbReference>